<feature type="repeat" description="ARM" evidence="2">
    <location>
        <begin position="380"/>
        <end position="426"/>
    </location>
</feature>
<dbReference type="EMBL" id="AFYH01153543">
    <property type="status" value="NOT_ANNOTATED_CDS"/>
    <property type="molecule type" value="Genomic_DNA"/>
</dbReference>
<dbReference type="Gene3D" id="1.25.10.10">
    <property type="entry name" value="Leucine-rich Repeat Variant"/>
    <property type="match status" value="1"/>
</dbReference>
<feature type="repeat" description="ARM" evidence="2">
    <location>
        <begin position="582"/>
        <end position="624"/>
    </location>
</feature>
<proteinExistence type="inferred from homology"/>
<dbReference type="CDD" id="cd21725">
    <property type="entry name" value="CTNNAbd_CTNNG"/>
    <property type="match status" value="1"/>
</dbReference>
<dbReference type="Gene3D" id="6.10.250.2780">
    <property type="match status" value="1"/>
</dbReference>
<dbReference type="InterPro" id="IPR011989">
    <property type="entry name" value="ARM-like"/>
</dbReference>
<dbReference type="HOGENOM" id="CLU_008757_1_1_1"/>
<name>H3A9C3_LATCH</name>
<evidence type="ECO:0000256" key="1">
    <source>
        <dbReference type="ARBA" id="ARBA00005462"/>
    </source>
</evidence>
<dbReference type="Pfam" id="PF00514">
    <property type="entry name" value="Arm"/>
    <property type="match status" value="2"/>
</dbReference>
<dbReference type="EMBL" id="AFYH01153546">
    <property type="status" value="NOT_ANNOTATED_CDS"/>
    <property type="molecule type" value="Genomic_DNA"/>
</dbReference>
<dbReference type="EMBL" id="AFYH01153547">
    <property type="status" value="NOT_ANNOTATED_CDS"/>
    <property type="molecule type" value="Genomic_DNA"/>
</dbReference>
<gene>
    <name evidence="3" type="primary">JUP</name>
</gene>
<dbReference type="GO" id="GO:0016020">
    <property type="term" value="C:membrane"/>
    <property type="evidence" value="ECO:0007669"/>
    <property type="project" value="UniProtKB-ARBA"/>
</dbReference>
<dbReference type="GeneTree" id="ENSGT00940000156395"/>
<dbReference type="AlphaFoldDB" id="H3A9C3"/>
<dbReference type="GO" id="GO:0007155">
    <property type="term" value="P:cell adhesion"/>
    <property type="evidence" value="ECO:0007669"/>
    <property type="project" value="InterPro"/>
</dbReference>
<dbReference type="GO" id="GO:0005911">
    <property type="term" value="C:cell-cell junction"/>
    <property type="evidence" value="ECO:0007669"/>
    <property type="project" value="UniProtKB-ARBA"/>
</dbReference>
<dbReference type="eggNOG" id="KOG4203">
    <property type="taxonomic scope" value="Eukaryota"/>
</dbReference>
<feature type="repeat" description="ARM" evidence="2">
    <location>
        <begin position="261"/>
        <end position="303"/>
    </location>
</feature>
<dbReference type="SUPFAM" id="SSF48371">
    <property type="entry name" value="ARM repeat"/>
    <property type="match status" value="1"/>
</dbReference>
<dbReference type="Bgee" id="ENSLACG00000005538">
    <property type="expression patterns" value="Expressed in pectoral fin and 5 other cell types or tissues"/>
</dbReference>
<reference evidence="3" key="2">
    <citation type="submission" date="2025-08" db="UniProtKB">
        <authorList>
            <consortium name="Ensembl"/>
        </authorList>
    </citation>
    <scope>IDENTIFICATION</scope>
</reference>
<dbReference type="EMBL" id="AFYH01153544">
    <property type="status" value="NOT_ANNOTATED_CDS"/>
    <property type="molecule type" value="Genomic_DNA"/>
</dbReference>
<dbReference type="FunCoup" id="H3A9C3">
    <property type="interactions" value="146"/>
</dbReference>
<reference evidence="4" key="1">
    <citation type="submission" date="2011-08" db="EMBL/GenBank/DDBJ databases">
        <title>The draft genome of Latimeria chalumnae.</title>
        <authorList>
            <person name="Di Palma F."/>
            <person name="Alfoldi J."/>
            <person name="Johnson J."/>
            <person name="Berlin A."/>
            <person name="Gnerre S."/>
            <person name="Jaffe D."/>
            <person name="MacCallum I."/>
            <person name="Young S."/>
            <person name="Walker B.J."/>
            <person name="Lander E."/>
            <person name="Lindblad-Toh K."/>
        </authorList>
    </citation>
    <scope>NUCLEOTIDE SEQUENCE [LARGE SCALE GENOMIC DNA]</scope>
    <source>
        <strain evidence="4">Wild caught</strain>
    </source>
</reference>
<reference evidence="3" key="3">
    <citation type="submission" date="2025-09" db="UniProtKB">
        <authorList>
            <consortium name="Ensembl"/>
        </authorList>
    </citation>
    <scope>IDENTIFICATION</scope>
</reference>
<dbReference type="InterPro" id="IPR016024">
    <property type="entry name" value="ARM-type_fold"/>
</dbReference>
<dbReference type="Ensembl" id="ENSLACT00000006296.1">
    <property type="protein sequence ID" value="ENSLACP00000006244.1"/>
    <property type="gene ID" value="ENSLACG00000005538.1"/>
</dbReference>
<sequence>TMALQMPTNPIQVAEWKESYTFDQDSGIHTAVPSVIGAGLPDEDYDAKQYTTVTTTTYTINEPVVPVKGSLWLYMETFTRTQRVRAAIFPEMVSERISLSSTQVDPSQQTNVQKLAEPSQMLKSAIVHLINYQDDAELTMRAIPELTKLLNDEDQASLNKAHQFIKKKKKKLHIPINILEGTVTFCSINQYVKTFSLNFGVCKLLVLSCKLEACSRVCYFGGTPIQRKISPVESVLFYAITTLHNLLLYQEGAKMAVRLADGLPRMVPLLKKNNPKFLAITTDCLQLLAYGNQESKLIILANGGPESLVQIMKNYNYEKLLWSTSRVLKVLSVCPSNKPAIVEAGGMQVLAKHLTSSSPRIVQNCLWTLRNLSDAATKQEGLDYLLQILVTQLRSDDINVLTCATGILSNLTCNNSRNKTLVAQSDGVDALVSTVLRASDKEDIAEPAVCALRHLTSRHSEAEQCQHSVRLHHGIPVAASLLNPSSHWPLIKATVGLIRNLALCPSNQTPLRDAGVISRLEQLLVKAHQDVQRHISSGSQQPYKVSCLVEKTSLHYNVFLSVLFLSPPLPVSMDPLPCSLVSVILSFLSLLYSPVENIQRVAAGVLCELAQEREAAEIIDRQGASAPLMELLHSQNEGIATYAAAVLFRTSEDKATDYRKRVSLELTNVLLKHDPEVWNLAQGMIPVEPYPDGE</sequence>
<feature type="repeat" description="ARM" evidence="2">
    <location>
        <begin position="345"/>
        <end position="373"/>
    </location>
</feature>
<dbReference type="InParanoid" id="H3A9C3"/>
<evidence type="ECO:0000313" key="4">
    <source>
        <dbReference type="Proteomes" id="UP000008672"/>
    </source>
</evidence>
<comment type="similarity">
    <text evidence="1">Belongs to the beta-catenin family.</text>
</comment>
<feature type="repeat" description="ARM" evidence="2">
    <location>
        <begin position="303"/>
        <end position="346"/>
    </location>
</feature>
<dbReference type="PRINTS" id="PR01869">
    <property type="entry name" value="BCATNINFAMLY"/>
</dbReference>
<dbReference type="GO" id="GO:0045296">
    <property type="term" value="F:cadherin binding"/>
    <property type="evidence" value="ECO:0007669"/>
    <property type="project" value="InterPro"/>
</dbReference>
<dbReference type="SMART" id="SM00185">
    <property type="entry name" value="ARM"/>
    <property type="match status" value="10"/>
</dbReference>
<accession>H3A9C3</accession>
<dbReference type="STRING" id="7897.ENSLACP00000006244"/>
<evidence type="ECO:0000313" key="3">
    <source>
        <dbReference type="Ensembl" id="ENSLACP00000006244.1"/>
    </source>
</evidence>
<protein>
    <submittedName>
        <fullName evidence="3">Junction plakoglobin</fullName>
    </submittedName>
</protein>
<dbReference type="PANTHER" id="PTHR45976">
    <property type="entry name" value="ARMADILLO SEGMENT POLARITY PROTEIN"/>
    <property type="match status" value="1"/>
</dbReference>
<feature type="repeat" description="ARM" evidence="2">
    <location>
        <begin position="473"/>
        <end position="516"/>
    </location>
</feature>
<organism evidence="3 4">
    <name type="scientific">Latimeria chalumnae</name>
    <name type="common">Coelacanth</name>
    <dbReference type="NCBI Taxonomy" id="7897"/>
    <lineage>
        <taxon>Eukaryota</taxon>
        <taxon>Metazoa</taxon>
        <taxon>Chordata</taxon>
        <taxon>Craniata</taxon>
        <taxon>Vertebrata</taxon>
        <taxon>Euteleostomi</taxon>
        <taxon>Coelacanthiformes</taxon>
        <taxon>Coelacanthidae</taxon>
        <taxon>Latimeria</taxon>
    </lineage>
</organism>
<evidence type="ECO:0000256" key="2">
    <source>
        <dbReference type="PROSITE-ProRule" id="PRU00259"/>
    </source>
</evidence>
<dbReference type="OMA" id="WEMAHSA"/>
<dbReference type="EMBL" id="AFYH01153545">
    <property type="status" value="NOT_ANNOTATED_CDS"/>
    <property type="molecule type" value="Genomic_DNA"/>
</dbReference>
<dbReference type="Proteomes" id="UP000008672">
    <property type="component" value="Unassembled WGS sequence"/>
</dbReference>
<feature type="repeat" description="ARM" evidence="2">
    <location>
        <begin position="426"/>
        <end position="463"/>
    </location>
</feature>
<dbReference type="InterPro" id="IPR000225">
    <property type="entry name" value="Armadillo"/>
</dbReference>
<dbReference type="PROSITE" id="PS50176">
    <property type="entry name" value="ARM_REPEAT"/>
    <property type="match status" value="7"/>
</dbReference>
<dbReference type="InterPro" id="IPR013284">
    <property type="entry name" value="Beta-catenin"/>
</dbReference>
<keyword evidence="4" id="KW-1185">Reference proteome</keyword>